<sequence>MKYMLLLSYTSLYSIVWDNEKPLLCNRKQTIATMQTVTLSPSDPALPYNIINYITWLLYQLQILSDIILYNCRPKILKENELLCELMLIFITTEQIQMPKQRVLLYAIILCKRINMDLQSEKGFTKLMNKNVTTNNLNQQRQYGQIISSCIILLLFIL</sequence>
<reference evidence="1" key="1">
    <citation type="submission" date="2023-06" db="EMBL/GenBank/DDBJ databases">
        <authorList>
            <person name="Kurt Z."/>
        </authorList>
    </citation>
    <scope>NUCLEOTIDE SEQUENCE</scope>
</reference>
<gene>
    <name evidence="2" type="ORF">HINF_LOCUS40839</name>
    <name evidence="1" type="ORF">HINF_LOCUS51432</name>
</gene>
<dbReference type="EMBL" id="CATOUU010000970">
    <property type="protein sequence ID" value="CAI9963787.1"/>
    <property type="molecule type" value="Genomic_DNA"/>
</dbReference>
<evidence type="ECO:0000313" key="2">
    <source>
        <dbReference type="EMBL" id="CAL6045023.1"/>
    </source>
</evidence>
<name>A0AA86QV72_9EUKA</name>
<comment type="caution">
    <text evidence="1">The sequence shown here is derived from an EMBL/GenBank/DDBJ whole genome shotgun (WGS) entry which is preliminary data.</text>
</comment>
<reference evidence="2 3" key="2">
    <citation type="submission" date="2024-07" db="EMBL/GenBank/DDBJ databases">
        <authorList>
            <person name="Akdeniz Z."/>
        </authorList>
    </citation>
    <scope>NUCLEOTIDE SEQUENCE [LARGE SCALE GENOMIC DNA]</scope>
</reference>
<evidence type="ECO:0000313" key="1">
    <source>
        <dbReference type="EMBL" id="CAI9963787.1"/>
    </source>
</evidence>
<organism evidence="1">
    <name type="scientific">Hexamita inflata</name>
    <dbReference type="NCBI Taxonomy" id="28002"/>
    <lineage>
        <taxon>Eukaryota</taxon>
        <taxon>Metamonada</taxon>
        <taxon>Diplomonadida</taxon>
        <taxon>Hexamitidae</taxon>
        <taxon>Hexamitinae</taxon>
        <taxon>Hexamita</taxon>
    </lineage>
</organism>
<dbReference type="EMBL" id="CAXDID020000162">
    <property type="protein sequence ID" value="CAL6045023.1"/>
    <property type="molecule type" value="Genomic_DNA"/>
</dbReference>
<dbReference type="AlphaFoldDB" id="A0AA86QV72"/>
<dbReference type="Proteomes" id="UP001642409">
    <property type="component" value="Unassembled WGS sequence"/>
</dbReference>
<protein>
    <submittedName>
        <fullName evidence="2">Hypothetical_protein</fullName>
    </submittedName>
</protein>
<accession>A0AA86QV72</accession>
<evidence type="ECO:0000313" key="3">
    <source>
        <dbReference type="Proteomes" id="UP001642409"/>
    </source>
</evidence>
<keyword evidence="3" id="KW-1185">Reference proteome</keyword>
<proteinExistence type="predicted"/>